<accession>A0AAV4A418</accession>
<feature type="chain" id="PRO_5044022439" evidence="1">
    <location>
        <begin position="19"/>
        <end position="52"/>
    </location>
</feature>
<feature type="signal peptide" evidence="1">
    <location>
        <begin position="1"/>
        <end position="18"/>
    </location>
</feature>
<evidence type="ECO:0000313" key="2">
    <source>
        <dbReference type="EMBL" id="GFO01605.1"/>
    </source>
</evidence>
<dbReference type="AlphaFoldDB" id="A0AAV4A418"/>
<evidence type="ECO:0000313" key="3">
    <source>
        <dbReference type="Proteomes" id="UP000735302"/>
    </source>
</evidence>
<organism evidence="2 3">
    <name type="scientific">Plakobranchus ocellatus</name>
    <dbReference type="NCBI Taxonomy" id="259542"/>
    <lineage>
        <taxon>Eukaryota</taxon>
        <taxon>Metazoa</taxon>
        <taxon>Spiralia</taxon>
        <taxon>Lophotrochozoa</taxon>
        <taxon>Mollusca</taxon>
        <taxon>Gastropoda</taxon>
        <taxon>Heterobranchia</taxon>
        <taxon>Euthyneura</taxon>
        <taxon>Panpulmonata</taxon>
        <taxon>Sacoglossa</taxon>
        <taxon>Placobranchoidea</taxon>
        <taxon>Plakobranchidae</taxon>
        <taxon>Plakobranchus</taxon>
    </lineage>
</organism>
<name>A0AAV4A418_9GAST</name>
<comment type="caution">
    <text evidence="2">The sequence shown here is derived from an EMBL/GenBank/DDBJ whole genome shotgun (WGS) entry which is preliminary data.</text>
</comment>
<proteinExistence type="predicted"/>
<sequence length="52" mass="5545">MFSQFAVLIASVLGPAGSFLCGFEPRLGLSMGLKVSGHLVRDWGLTHPLTQT</sequence>
<keyword evidence="3" id="KW-1185">Reference proteome</keyword>
<dbReference type="Proteomes" id="UP000735302">
    <property type="component" value="Unassembled WGS sequence"/>
</dbReference>
<gene>
    <name evidence="2" type="ORF">PoB_002811000</name>
</gene>
<keyword evidence="1" id="KW-0732">Signal</keyword>
<evidence type="ECO:0000256" key="1">
    <source>
        <dbReference type="SAM" id="SignalP"/>
    </source>
</evidence>
<feature type="non-terminal residue" evidence="2">
    <location>
        <position position="52"/>
    </location>
</feature>
<dbReference type="EMBL" id="BLXT01003507">
    <property type="protein sequence ID" value="GFO01605.1"/>
    <property type="molecule type" value="Genomic_DNA"/>
</dbReference>
<protein>
    <submittedName>
        <fullName evidence="2">Uncharacterized protein</fullName>
    </submittedName>
</protein>
<reference evidence="2 3" key="1">
    <citation type="journal article" date="2021" name="Elife">
        <title>Chloroplast acquisition without the gene transfer in kleptoplastic sea slugs, Plakobranchus ocellatus.</title>
        <authorList>
            <person name="Maeda T."/>
            <person name="Takahashi S."/>
            <person name="Yoshida T."/>
            <person name="Shimamura S."/>
            <person name="Takaki Y."/>
            <person name="Nagai Y."/>
            <person name="Toyoda A."/>
            <person name="Suzuki Y."/>
            <person name="Arimoto A."/>
            <person name="Ishii H."/>
            <person name="Satoh N."/>
            <person name="Nishiyama T."/>
            <person name="Hasebe M."/>
            <person name="Maruyama T."/>
            <person name="Minagawa J."/>
            <person name="Obokata J."/>
            <person name="Shigenobu S."/>
        </authorList>
    </citation>
    <scope>NUCLEOTIDE SEQUENCE [LARGE SCALE GENOMIC DNA]</scope>
</reference>